<feature type="domain" description="Cytochrome c" evidence="7">
    <location>
        <begin position="178"/>
        <end position="269"/>
    </location>
</feature>
<dbReference type="InterPro" id="IPR051459">
    <property type="entry name" value="Cytochrome_c-type_DH"/>
</dbReference>
<name>A0A0B6S452_BURPL</name>
<evidence type="ECO:0000313" key="8">
    <source>
        <dbReference type="EMBL" id="AJK50443.1"/>
    </source>
</evidence>
<dbReference type="KEGG" id="bgp:BGL_2c23870"/>
<dbReference type="HOGENOM" id="CLU_043372_0_0_4"/>
<evidence type="ECO:0000256" key="1">
    <source>
        <dbReference type="ARBA" id="ARBA00022617"/>
    </source>
</evidence>
<keyword evidence="6" id="KW-0472">Membrane</keyword>
<keyword evidence="1 4" id="KW-0349">Heme</keyword>
<dbReference type="Pfam" id="PF13442">
    <property type="entry name" value="Cytochrome_CBB3"/>
    <property type="match status" value="1"/>
</dbReference>
<dbReference type="EMBL" id="CP002581">
    <property type="protein sequence ID" value="AJK50443.1"/>
    <property type="molecule type" value="Genomic_DNA"/>
</dbReference>
<reference evidence="8 9" key="2">
    <citation type="journal article" date="2016" name="Appl. Microbiol. Biotechnol.">
        <title>Mutations improving production and secretion of extracellular lipase by Burkholderia glumae PG1.</title>
        <authorList>
            <person name="Knapp A."/>
            <person name="Voget S."/>
            <person name="Gao R."/>
            <person name="Zaburannyi N."/>
            <person name="Krysciak D."/>
            <person name="Breuer M."/>
            <person name="Hauer B."/>
            <person name="Streit W.R."/>
            <person name="Muller R."/>
            <person name="Daniel R."/>
            <person name="Jaeger K.E."/>
        </authorList>
    </citation>
    <scope>NUCLEOTIDE SEQUENCE [LARGE SCALE GENOMIC DNA]</scope>
    <source>
        <strain evidence="8 9">PG1</strain>
    </source>
</reference>
<dbReference type="GO" id="GO:0046872">
    <property type="term" value="F:metal ion binding"/>
    <property type="evidence" value="ECO:0007669"/>
    <property type="project" value="UniProtKB-KW"/>
</dbReference>
<keyword evidence="6" id="KW-0812">Transmembrane</keyword>
<keyword evidence="6" id="KW-1133">Transmembrane helix</keyword>
<dbReference type="PROSITE" id="PS51007">
    <property type="entry name" value="CYTC"/>
    <property type="match status" value="1"/>
</dbReference>
<feature type="region of interest" description="Disordered" evidence="5">
    <location>
        <begin position="412"/>
        <end position="447"/>
    </location>
</feature>
<dbReference type="GO" id="GO:0009055">
    <property type="term" value="F:electron transfer activity"/>
    <property type="evidence" value="ECO:0007669"/>
    <property type="project" value="InterPro"/>
</dbReference>
<evidence type="ECO:0000256" key="5">
    <source>
        <dbReference type="SAM" id="MobiDB-lite"/>
    </source>
</evidence>
<feature type="transmembrane region" description="Helical" evidence="6">
    <location>
        <begin position="113"/>
        <end position="132"/>
    </location>
</feature>
<evidence type="ECO:0000256" key="4">
    <source>
        <dbReference type="PROSITE-ProRule" id="PRU00433"/>
    </source>
</evidence>
<evidence type="ECO:0000256" key="3">
    <source>
        <dbReference type="ARBA" id="ARBA00023004"/>
    </source>
</evidence>
<keyword evidence="9" id="KW-1185">Reference proteome</keyword>
<evidence type="ECO:0000259" key="7">
    <source>
        <dbReference type="PROSITE" id="PS51007"/>
    </source>
</evidence>
<protein>
    <submittedName>
        <fullName evidence="8">Cytochrome c class I</fullName>
    </submittedName>
</protein>
<keyword evidence="3 4" id="KW-0408">Iron</keyword>
<keyword evidence="2 4" id="KW-0479">Metal-binding</keyword>
<accession>A0A0B6S452</accession>
<dbReference type="InterPro" id="IPR036909">
    <property type="entry name" value="Cyt_c-like_dom_sf"/>
</dbReference>
<dbReference type="Gene3D" id="1.10.760.10">
    <property type="entry name" value="Cytochrome c-like domain"/>
    <property type="match status" value="1"/>
</dbReference>
<dbReference type="GO" id="GO:0020037">
    <property type="term" value="F:heme binding"/>
    <property type="evidence" value="ECO:0007669"/>
    <property type="project" value="InterPro"/>
</dbReference>
<sequence>MPAVACVRNHRVGFGRFVGTAAISRIVNANTSRVPPPAPSVPLASLSPRRVHTMTAAWLAPLLATLHDGEVALGWLTARLGLAGTSHGQPAWPWARRIAIETLAIDPGLARRLGLALLASVGAFGCALGALVPGRARLPLAAAAVACAWLAPWPPASLWLTAATPTSFQSSPAPFSVATATHGASLYAQHCLACHGATGRGDGPRAGSLPVWPPTMAGPLLARRLDGELFWHVAAGLRDRDGAVTMPGFAGTLGDGDIWDTLAYLRVLSASGGSASGEGWPVPLALPALDVRCADGAARPLARWRSGQRVYVVALGDGAAPPFEDARWQTLLLTRDGRPPARVPADGPRATCTAATPEAWSLFATIAARAPDRFAGTALIADRAGWLRAVAAPGTRWSDANLLCGPARGTAAAPARASRDTAGAAATNPTRPRASPGTSGIDDASGMRDTDGIDALLARIDAEPVAATAGGNPH</sequence>
<dbReference type="AlphaFoldDB" id="A0A0B6S452"/>
<reference evidence="9" key="1">
    <citation type="submission" date="2011-03" db="EMBL/GenBank/DDBJ databases">
        <authorList>
            <person name="Voget S."/>
            <person name="Streit W.R."/>
            <person name="Jaeger K.E."/>
            <person name="Daniel R."/>
        </authorList>
    </citation>
    <scope>NUCLEOTIDE SEQUENCE [LARGE SCALE GENOMIC DNA]</scope>
    <source>
        <strain evidence="9">PG1</strain>
    </source>
</reference>
<dbReference type="PANTHER" id="PTHR35008:SF4">
    <property type="entry name" value="BLL4482 PROTEIN"/>
    <property type="match status" value="1"/>
</dbReference>
<gene>
    <name evidence="8" type="ORF">BGL_2c23870</name>
</gene>
<evidence type="ECO:0000313" key="9">
    <source>
        <dbReference type="Proteomes" id="UP000031838"/>
    </source>
</evidence>
<evidence type="ECO:0000256" key="2">
    <source>
        <dbReference type="ARBA" id="ARBA00022723"/>
    </source>
</evidence>
<proteinExistence type="predicted"/>
<dbReference type="PANTHER" id="PTHR35008">
    <property type="entry name" value="BLL4482 PROTEIN-RELATED"/>
    <property type="match status" value="1"/>
</dbReference>
<dbReference type="SUPFAM" id="SSF46626">
    <property type="entry name" value="Cytochrome c"/>
    <property type="match status" value="1"/>
</dbReference>
<evidence type="ECO:0000256" key="6">
    <source>
        <dbReference type="SAM" id="Phobius"/>
    </source>
</evidence>
<feature type="compositionally biased region" description="Low complexity" evidence="5">
    <location>
        <begin position="412"/>
        <end position="427"/>
    </location>
</feature>
<organism evidence="8 9">
    <name type="scientific">Burkholderia plantarii</name>
    <dbReference type="NCBI Taxonomy" id="41899"/>
    <lineage>
        <taxon>Bacteria</taxon>
        <taxon>Pseudomonadati</taxon>
        <taxon>Pseudomonadota</taxon>
        <taxon>Betaproteobacteria</taxon>
        <taxon>Burkholderiales</taxon>
        <taxon>Burkholderiaceae</taxon>
        <taxon>Burkholderia</taxon>
    </lineage>
</organism>
<dbReference type="InterPro" id="IPR009056">
    <property type="entry name" value="Cyt_c-like_dom"/>
</dbReference>
<dbReference type="Proteomes" id="UP000031838">
    <property type="component" value="Chromosome 2"/>
</dbReference>